<dbReference type="EMBL" id="KI965484">
    <property type="protein sequence ID" value="EUD65023.1"/>
    <property type="molecule type" value="Genomic_DNA"/>
</dbReference>
<dbReference type="GeneID" id="20039808"/>
<dbReference type="Proteomes" id="UP000030640">
    <property type="component" value="Unassembled WGS sequence"/>
</dbReference>
<dbReference type="OrthoDB" id="386693at2759"/>
<dbReference type="RefSeq" id="XP_008818339.1">
    <property type="nucleotide sequence ID" value="XM_008820117.1"/>
</dbReference>
<protein>
    <submittedName>
        <fullName evidence="2">Uncharacterized protein</fullName>
    </submittedName>
</protein>
<evidence type="ECO:0000313" key="3">
    <source>
        <dbReference type="Proteomes" id="UP000030640"/>
    </source>
</evidence>
<reference evidence="2 3" key="1">
    <citation type="submission" date="2013-02" db="EMBL/GenBank/DDBJ databases">
        <title>The Genome Sequence of Plasmodium inui San Antonio 1.</title>
        <authorList>
            <consortium name="The Broad Institute Genome Sequencing Platform"/>
            <consortium name="The Broad Institute Genome Sequencing Center for Infectious Disease"/>
            <person name="Neafsey D."/>
            <person name="Cheeseman I."/>
            <person name="Volkman S."/>
            <person name="Adams J."/>
            <person name="Walker B."/>
            <person name="Young S.K."/>
            <person name="Zeng Q."/>
            <person name="Gargeya S."/>
            <person name="Fitzgerald M."/>
            <person name="Haas B."/>
            <person name="Abouelleil A."/>
            <person name="Alvarado L."/>
            <person name="Arachchi H.M."/>
            <person name="Berlin A.M."/>
            <person name="Chapman S.B."/>
            <person name="Dewar J."/>
            <person name="Goldberg J."/>
            <person name="Griggs A."/>
            <person name="Gujja S."/>
            <person name="Hansen M."/>
            <person name="Howarth C."/>
            <person name="Imamovic A."/>
            <person name="Larimer J."/>
            <person name="McCowan C."/>
            <person name="Murphy C."/>
            <person name="Neiman D."/>
            <person name="Pearson M."/>
            <person name="Priest M."/>
            <person name="Roberts A."/>
            <person name="Saif S."/>
            <person name="Shea T."/>
            <person name="Sisk P."/>
            <person name="Sykes S."/>
            <person name="Wortman J."/>
            <person name="Nusbaum C."/>
            <person name="Birren B."/>
        </authorList>
    </citation>
    <scope>NUCLEOTIDE SEQUENCE [LARGE SCALE GENOMIC DNA]</scope>
    <source>
        <strain evidence="2 3">San Antonio 1</strain>
    </source>
</reference>
<keyword evidence="3" id="KW-1185">Reference proteome</keyword>
<accession>W7A149</accession>
<feature type="compositionally biased region" description="Acidic residues" evidence="1">
    <location>
        <begin position="77"/>
        <end position="90"/>
    </location>
</feature>
<organism evidence="2 3">
    <name type="scientific">Plasmodium inui San Antonio 1</name>
    <dbReference type="NCBI Taxonomy" id="1237626"/>
    <lineage>
        <taxon>Eukaryota</taxon>
        <taxon>Sar</taxon>
        <taxon>Alveolata</taxon>
        <taxon>Apicomplexa</taxon>
        <taxon>Aconoidasida</taxon>
        <taxon>Haemosporida</taxon>
        <taxon>Plasmodiidae</taxon>
        <taxon>Plasmodium</taxon>
        <taxon>Plasmodium (Plasmodium)</taxon>
    </lineage>
</organism>
<proteinExistence type="predicted"/>
<name>W7A149_9APIC</name>
<evidence type="ECO:0000256" key="1">
    <source>
        <dbReference type="SAM" id="MobiDB-lite"/>
    </source>
</evidence>
<gene>
    <name evidence="2" type="ORF">C922_04534</name>
</gene>
<feature type="region of interest" description="Disordered" evidence="1">
    <location>
        <begin position="59"/>
        <end position="113"/>
    </location>
</feature>
<dbReference type="VEuPathDB" id="PlasmoDB:C922_04534"/>
<evidence type="ECO:0000313" key="2">
    <source>
        <dbReference type="EMBL" id="EUD65023.1"/>
    </source>
</evidence>
<sequence length="551" mass="63868">MSDARLPNDLRNGEHSRICGKSQMDLIVRKEIGKWVLLHRFIHKHDGLAGKKTLVREKMAKQHEPPSEHPIGQSADEATEQPDDQSDDPPTDQLVDKPTGQPADQPTGHRNVFNLFYHPTGTRLMRRGYWQVVAPEETSPPSAFTYTPVDQKTSCTGPSDVSVEECSSKVTENDAIQKFPSQNNLSEQPKFKEDSKESLFDSPADTKKVKKKVTKKNGISKDATKAIISRCINIKSYIDQHKMSFQNMLINLFNEYTFLKRYMSSNYNTYHKLKFFLSCNHYVKKLHDVLSIFADVVEESDEYLMIELYKKIKLNMRLLYYVGRVLSNYFTCIAYKRMAYVIMICLSRVHTIFKCMLVSEPFKSDVLELLKMIECILESGNPRVVHDKRKKYVDDVFDLALSNLRSGRGKIQKLQKIDLNGVSNEIQNRESYLESESLTLSNGFSSDVANTTQVNERHDQCIFSAKANYDSKDSDDEEHFECSPRFRNDEEIRLFNENIKRKFFNDLFDYYKIIKLEHLDEVCNCRQSAYTCEVRYLGRRSGRRRLATGRD</sequence>
<dbReference type="AlphaFoldDB" id="W7A149"/>